<comment type="function">
    <text evidence="1">Confers resistance to late blight (Phytophthora infestans) races carrying the avirulence gene Avr1. Resistance proteins guard the plant against pathogens that contain an appropriate avirulence protein via an indirect interaction with this avirulence protein. That triggers a defense system including the hypersensitive response, which restricts the pathogen growth.</text>
</comment>
<dbReference type="Gene3D" id="1.10.8.430">
    <property type="entry name" value="Helical domain of apoptotic protease-activating factors"/>
    <property type="match status" value="1"/>
</dbReference>
<keyword evidence="3" id="KW-0433">Leucine-rich repeat</keyword>
<keyword evidence="4" id="KW-0381">Hypersensitive response</keyword>
<dbReference type="Proteomes" id="UP000030748">
    <property type="component" value="Unassembled WGS sequence"/>
</dbReference>
<dbReference type="Gene3D" id="1.10.10.10">
    <property type="entry name" value="Winged helix-like DNA-binding domain superfamily/Winged helix DNA-binding domain"/>
    <property type="match status" value="1"/>
</dbReference>
<evidence type="ECO:0000313" key="8">
    <source>
        <dbReference type="EMBL" id="EYU17730.1"/>
    </source>
</evidence>
<dbReference type="GO" id="GO:0005737">
    <property type="term" value="C:cytoplasm"/>
    <property type="evidence" value="ECO:0007669"/>
    <property type="project" value="UniProtKB-SubCell"/>
</dbReference>
<evidence type="ECO:0000256" key="4">
    <source>
        <dbReference type="ARBA" id="ARBA00022667"/>
    </source>
</evidence>
<dbReference type="AlphaFoldDB" id="A0A022PU02"/>
<dbReference type="PANTHER" id="PTHR23155:SF1152">
    <property type="entry name" value="AAA+ ATPASE DOMAIN-CONTAINING PROTEIN"/>
    <property type="match status" value="1"/>
</dbReference>
<dbReference type="InterPro" id="IPR044974">
    <property type="entry name" value="Disease_R_plants"/>
</dbReference>
<organism evidence="8 9">
    <name type="scientific">Erythranthe guttata</name>
    <name type="common">Yellow monkey flower</name>
    <name type="synonym">Mimulus guttatus</name>
    <dbReference type="NCBI Taxonomy" id="4155"/>
    <lineage>
        <taxon>Eukaryota</taxon>
        <taxon>Viridiplantae</taxon>
        <taxon>Streptophyta</taxon>
        <taxon>Embryophyta</taxon>
        <taxon>Tracheophyta</taxon>
        <taxon>Spermatophyta</taxon>
        <taxon>Magnoliopsida</taxon>
        <taxon>eudicotyledons</taxon>
        <taxon>Gunneridae</taxon>
        <taxon>Pentapetalae</taxon>
        <taxon>asterids</taxon>
        <taxon>lamiids</taxon>
        <taxon>Lamiales</taxon>
        <taxon>Phrymaceae</taxon>
        <taxon>Erythranthe</taxon>
    </lineage>
</organism>
<comment type="similarity">
    <text evidence="2">Belongs to the disease resistance NB-LRR family.</text>
</comment>
<dbReference type="GO" id="GO:0043531">
    <property type="term" value="F:ADP binding"/>
    <property type="evidence" value="ECO:0007669"/>
    <property type="project" value="InterPro"/>
</dbReference>
<dbReference type="Gene3D" id="3.80.10.10">
    <property type="entry name" value="Ribonuclease Inhibitor"/>
    <property type="match status" value="1"/>
</dbReference>
<dbReference type="eggNOG" id="KOG4658">
    <property type="taxonomic scope" value="Eukaryota"/>
</dbReference>
<evidence type="ECO:0000256" key="2">
    <source>
        <dbReference type="ARBA" id="ARBA00008894"/>
    </source>
</evidence>
<evidence type="ECO:0000259" key="7">
    <source>
        <dbReference type="Pfam" id="PF00931"/>
    </source>
</evidence>
<dbReference type="InterPro" id="IPR036388">
    <property type="entry name" value="WH-like_DNA-bd_sf"/>
</dbReference>
<reference evidence="8 9" key="1">
    <citation type="journal article" date="2013" name="Proc. Natl. Acad. Sci. U.S.A.">
        <title>Fine-scale variation in meiotic recombination in Mimulus inferred from population shotgun sequencing.</title>
        <authorList>
            <person name="Hellsten U."/>
            <person name="Wright K.M."/>
            <person name="Jenkins J."/>
            <person name="Shu S."/>
            <person name="Yuan Y."/>
            <person name="Wessler S.R."/>
            <person name="Schmutz J."/>
            <person name="Willis J.H."/>
            <person name="Rokhsar D.S."/>
        </authorList>
    </citation>
    <scope>NUCLEOTIDE SEQUENCE [LARGE SCALE GENOMIC DNA]</scope>
    <source>
        <strain evidence="9">cv. DUN x IM62</strain>
    </source>
</reference>
<sequence>MAYGAIGCLELTIGRLLNSSHISIVQNSSPQIIKLLYDEIISLKEALAEVNEKRSTINIKMVKTLEAEIVDAVYKFEDVIDPHLLNQFHSLQSDEETDHPPLMVFSVDVQEIKQDVDSFIETMNKMKRAYIHELHNPSPEEEQDDDEFVPSRTYFYGNNESNMVGLSDLFMKIKNRLYSSQSERLIVSLDGMAGIGKTTLAKKLFRDPFIVSRYSRLVFVTIGPKYRLADILVEVLTQVNPDIDEIMLMKGEKVLAGLKRMVHKSLKYLSHLIVLDDVWEKEICYELMKVFPDDKNGSRVLLTTRLNEVAECAHPLSTYRVPFLDKKESWELLRHKVFDAMPCPHELEKPGKKIAENCEGLPLTIVTVANILSKADKTLAFWNTVADEKQNWVYRDAYDQMSKVLYPSYDYLDQHLKACFLYLGAFAQNNWVYGSQLSNVWSAEGFLNSKSMHYSETAMTSTNRTHAYLYELYSNNVIMYKIEVFCYRLHSSFWHLCNIEADKNKLFYALNYRSDALLEEGIESKRRLCIRNNVLLAIEDVHSAIASASTVRSLLCTGYFHEYPVPLCLEHLRLLRVLHALSVRFYEFPMEVVKLVQLRCLALVYDRNLPPSIFKLLNLQHLIIHRHLRIIQSVGNLSYLPVEIWNMKELKDLQIKGRDLPHPCRDGSLLPNLLKLGGVGPQKVLECDVVNPILNTEVVTPIAPLSNFPSSLTMLGLTGLGYPWEEMRKISSLPNLRHLVLKCYAFRGPKWEVRDNEFPKLLNLQIEDTDLEQWTFQNDECIPAIKLLRIVHCYKLKEIPLTFGTSLQIINVVDCSPMAVNCANKLKHDRDDKYVEDKHSLDLFVRSSWDDRNIKS</sequence>
<keyword evidence="9" id="KW-1185">Reference proteome</keyword>
<evidence type="ECO:0000256" key="1">
    <source>
        <dbReference type="ARBA" id="ARBA00002074"/>
    </source>
</evidence>
<evidence type="ECO:0000313" key="9">
    <source>
        <dbReference type="Proteomes" id="UP000030748"/>
    </source>
</evidence>
<dbReference type="InterPro" id="IPR027417">
    <property type="entry name" value="P-loop_NTPase"/>
</dbReference>
<keyword evidence="5" id="KW-0677">Repeat</keyword>
<dbReference type="EMBL" id="KI632363">
    <property type="protein sequence ID" value="EYU17730.1"/>
    <property type="molecule type" value="Genomic_DNA"/>
</dbReference>
<dbReference type="InterPro" id="IPR032675">
    <property type="entry name" value="LRR_dom_sf"/>
</dbReference>
<protein>
    <recommendedName>
        <fullName evidence="7">NB-ARC domain-containing protein</fullName>
    </recommendedName>
</protein>
<dbReference type="SUPFAM" id="SSF52540">
    <property type="entry name" value="P-loop containing nucleoside triphosphate hydrolases"/>
    <property type="match status" value="1"/>
</dbReference>
<feature type="domain" description="NB-ARC" evidence="7">
    <location>
        <begin position="170"/>
        <end position="340"/>
    </location>
</feature>
<name>A0A022PU02_ERYGU</name>
<dbReference type="InterPro" id="IPR002182">
    <property type="entry name" value="NB-ARC"/>
</dbReference>
<dbReference type="Pfam" id="PF00931">
    <property type="entry name" value="NB-ARC"/>
    <property type="match status" value="1"/>
</dbReference>
<evidence type="ECO:0000256" key="3">
    <source>
        <dbReference type="ARBA" id="ARBA00022614"/>
    </source>
</evidence>
<dbReference type="Gene3D" id="1.20.5.4130">
    <property type="match status" value="1"/>
</dbReference>
<evidence type="ECO:0000256" key="5">
    <source>
        <dbReference type="ARBA" id="ARBA00022737"/>
    </source>
</evidence>
<dbReference type="GO" id="GO:0009626">
    <property type="term" value="P:plant-type hypersensitive response"/>
    <property type="evidence" value="ECO:0007669"/>
    <property type="project" value="UniProtKB-KW"/>
</dbReference>
<dbReference type="SUPFAM" id="SSF52058">
    <property type="entry name" value="L domain-like"/>
    <property type="match status" value="1"/>
</dbReference>
<keyword evidence="6" id="KW-0611">Plant defense</keyword>
<dbReference type="Gene3D" id="3.40.50.300">
    <property type="entry name" value="P-loop containing nucleotide triphosphate hydrolases"/>
    <property type="match status" value="1"/>
</dbReference>
<proteinExistence type="inferred from homology"/>
<dbReference type="PRINTS" id="PR00364">
    <property type="entry name" value="DISEASERSIST"/>
</dbReference>
<evidence type="ECO:0000256" key="6">
    <source>
        <dbReference type="ARBA" id="ARBA00022821"/>
    </source>
</evidence>
<dbReference type="PANTHER" id="PTHR23155">
    <property type="entry name" value="DISEASE RESISTANCE PROTEIN RP"/>
    <property type="match status" value="1"/>
</dbReference>
<gene>
    <name evidence="8" type="ORF">MIMGU_mgv1a001240mg</name>
</gene>
<dbReference type="InterPro" id="IPR042197">
    <property type="entry name" value="Apaf_helical"/>
</dbReference>
<accession>A0A022PU02</accession>